<evidence type="ECO:0000313" key="6">
    <source>
        <dbReference type="Proteomes" id="UP000095085"/>
    </source>
</evidence>
<evidence type="ECO:0000256" key="2">
    <source>
        <dbReference type="ARBA" id="ARBA00022980"/>
    </source>
</evidence>
<keyword evidence="2" id="KW-0689">Ribosomal protein</keyword>
<organism evidence="5 6">
    <name type="scientific">Hyphopichia burtonii NRRL Y-1933</name>
    <dbReference type="NCBI Taxonomy" id="984485"/>
    <lineage>
        <taxon>Eukaryota</taxon>
        <taxon>Fungi</taxon>
        <taxon>Dikarya</taxon>
        <taxon>Ascomycota</taxon>
        <taxon>Saccharomycotina</taxon>
        <taxon>Pichiomycetes</taxon>
        <taxon>Debaryomycetaceae</taxon>
        <taxon>Hyphopichia</taxon>
    </lineage>
</organism>
<dbReference type="GO" id="GO:0003735">
    <property type="term" value="F:structural constituent of ribosome"/>
    <property type="evidence" value="ECO:0007669"/>
    <property type="project" value="InterPro"/>
</dbReference>
<dbReference type="STRING" id="984485.A0A1E4RK96"/>
<reference evidence="6" key="1">
    <citation type="submission" date="2016-05" db="EMBL/GenBank/DDBJ databases">
        <title>Comparative genomics of biotechnologically important yeasts.</title>
        <authorList>
            <consortium name="DOE Joint Genome Institute"/>
            <person name="Riley R."/>
            <person name="Haridas S."/>
            <person name="Wolfe K.H."/>
            <person name="Lopes M.R."/>
            <person name="Hittinger C.T."/>
            <person name="Goker M."/>
            <person name="Salamov A."/>
            <person name="Wisecaver J."/>
            <person name="Long T.M."/>
            <person name="Aerts A.L."/>
            <person name="Barry K."/>
            <person name="Choi C."/>
            <person name="Clum A."/>
            <person name="Coughlan A.Y."/>
            <person name="Deshpande S."/>
            <person name="Douglass A.P."/>
            <person name="Hanson S.J."/>
            <person name="Klenk H.-P."/>
            <person name="Labutti K."/>
            <person name="Lapidus A."/>
            <person name="Lindquist E."/>
            <person name="Lipzen A."/>
            <person name="Meier-Kolthoff J.P."/>
            <person name="Ohm R.A."/>
            <person name="Otillar R.P."/>
            <person name="Pangilinan J."/>
            <person name="Peng Y."/>
            <person name="Rokas A."/>
            <person name="Rosa C.A."/>
            <person name="Scheuner C."/>
            <person name="Sibirny A.A."/>
            <person name="Slot J.C."/>
            <person name="Stielow J.B."/>
            <person name="Sun H."/>
            <person name="Kurtzman C.P."/>
            <person name="Blackwell M."/>
            <person name="Grigoriev I.V."/>
            <person name="Jeffries T.W."/>
        </authorList>
    </citation>
    <scope>NUCLEOTIDE SEQUENCE [LARGE SCALE GENOMIC DNA]</scope>
    <source>
        <strain evidence="6">NRRL Y-1933</strain>
    </source>
</reference>
<gene>
    <name evidence="5" type="ORF">HYPBUDRAFT_107389</name>
</gene>
<dbReference type="SUPFAM" id="SSF143034">
    <property type="entry name" value="L35p-like"/>
    <property type="match status" value="1"/>
</dbReference>
<name>A0A1E4RK96_9ASCO</name>
<dbReference type="OrthoDB" id="162638at2759"/>
<dbReference type="GO" id="GO:0005840">
    <property type="term" value="C:ribosome"/>
    <property type="evidence" value="ECO:0007669"/>
    <property type="project" value="UniProtKB-KW"/>
</dbReference>
<dbReference type="InterPro" id="IPR021137">
    <property type="entry name" value="Ribosomal_bL35-like"/>
</dbReference>
<evidence type="ECO:0000313" key="5">
    <source>
        <dbReference type="EMBL" id="ODV67631.1"/>
    </source>
</evidence>
<dbReference type="GeneID" id="30993099"/>
<dbReference type="Pfam" id="PF01632">
    <property type="entry name" value="Ribosomal_L35p"/>
    <property type="match status" value="1"/>
</dbReference>
<keyword evidence="3" id="KW-0687">Ribonucleoprotein</keyword>
<evidence type="ECO:0000256" key="1">
    <source>
        <dbReference type="ARBA" id="ARBA00006598"/>
    </source>
</evidence>
<proteinExistence type="inferred from homology"/>
<dbReference type="Proteomes" id="UP000095085">
    <property type="component" value="Unassembled WGS sequence"/>
</dbReference>
<dbReference type="AlphaFoldDB" id="A0A1E4RK96"/>
<dbReference type="GO" id="GO:0006412">
    <property type="term" value="P:translation"/>
    <property type="evidence" value="ECO:0007669"/>
    <property type="project" value="InterPro"/>
</dbReference>
<evidence type="ECO:0008006" key="7">
    <source>
        <dbReference type="Google" id="ProtNLM"/>
    </source>
</evidence>
<dbReference type="GO" id="GO:1990904">
    <property type="term" value="C:ribonucleoprotein complex"/>
    <property type="evidence" value="ECO:0007669"/>
    <property type="project" value="UniProtKB-KW"/>
</dbReference>
<dbReference type="InterPro" id="IPR037229">
    <property type="entry name" value="Ribosomal_bL35_sf"/>
</dbReference>
<dbReference type="EMBL" id="KV454540">
    <property type="protein sequence ID" value="ODV67631.1"/>
    <property type="molecule type" value="Genomic_DNA"/>
</dbReference>
<comment type="similarity">
    <text evidence="1">Belongs to the bacterial ribosomal protein bL35 family.</text>
</comment>
<protein>
    <recommendedName>
        <fullName evidence="7">50S ribosomal protein L35</fullName>
    </recommendedName>
</protein>
<evidence type="ECO:0000256" key="4">
    <source>
        <dbReference type="SAM" id="MobiDB-lite"/>
    </source>
</evidence>
<feature type="region of interest" description="Disordered" evidence="4">
    <location>
        <begin position="44"/>
        <end position="72"/>
    </location>
</feature>
<dbReference type="RefSeq" id="XP_020076698.1">
    <property type="nucleotide sequence ID" value="XM_020218549.1"/>
</dbReference>
<keyword evidence="6" id="KW-1185">Reference proteome</keyword>
<sequence>MFGNLLESASRIIFAKKPAMNVLLQTRTKIKTNKSAAKRLIRTSTGLKARSGHRNHGNGKFTPRSMNHFDGTHLISDKGQKVKKLSKFLP</sequence>
<accession>A0A1E4RK96</accession>
<evidence type="ECO:0000256" key="3">
    <source>
        <dbReference type="ARBA" id="ARBA00023274"/>
    </source>
</evidence>
<dbReference type="Gene3D" id="4.10.410.60">
    <property type="match status" value="1"/>
</dbReference>